<proteinExistence type="evidence at transcript level"/>
<dbReference type="InterPro" id="IPR002970">
    <property type="entry name" value="Tick_his-bd"/>
</dbReference>
<dbReference type="EMBL" id="GBBM01006118">
    <property type="protein sequence ID" value="JAC29300.1"/>
    <property type="molecule type" value="mRNA"/>
</dbReference>
<name>A0A023G8R8_AMBTT</name>
<keyword evidence="1" id="KW-0732">Signal</keyword>
<evidence type="ECO:0000313" key="2">
    <source>
        <dbReference type="EMBL" id="JAC29300.1"/>
    </source>
</evidence>
<dbReference type="Pfam" id="PF02098">
    <property type="entry name" value="His_binding"/>
    <property type="match status" value="1"/>
</dbReference>
<accession>A0A023G8R8</accession>
<dbReference type="SUPFAM" id="SSF50814">
    <property type="entry name" value="Lipocalins"/>
    <property type="match status" value="1"/>
</dbReference>
<dbReference type="GO" id="GO:0043176">
    <property type="term" value="F:amine binding"/>
    <property type="evidence" value="ECO:0007669"/>
    <property type="project" value="InterPro"/>
</dbReference>
<feature type="chain" id="PRO_5001520805" evidence="1">
    <location>
        <begin position="20"/>
        <end position="195"/>
    </location>
</feature>
<dbReference type="Gene3D" id="2.40.128.20">
    <property type="match status" value="1"/>
</dbReference>
<protein>
    <submittedName>
        <fullName evidence="2">Putative secreted protein</fullName>
    </submittedName>
</protein>
<dbReference type="AlphaFoldDB" id="A0A023G8R8"/>
<reference evidence="2" key="1">
    <citation type="submission" date="2014-03" db="EMBL/GenBank/DDBJ databases">
        <title>The sialotranscriptome of Amblyomma triste, Amblyomma parvum and Amblyomma cajennense ticks, uncovered by 454-based RNA-seq.</title>
        <authorList>
            <person name="Garcia G.R."/>
            <person name="Gardinassi L.G."/>
            <person name="Ribeiro J.M."/>
            <person name="Anatriello E."/>
            <person name="Ferreira B.R."/>
            <person name="Moreira H.N."/>
            <person name="Mafra C."/>
            <person name="Olegario M.M."/>
            <person name="Szabo P.J."/>
            <person name="Miranda-Santos I.K."/>
            <person name="Maruyama S.R."/>
        </authorList>
    </citation>
    <scope>NUCLEOTIDE SEQUENCE</scope>
    <source>
        <strain evidence="2">Mato Grasso do Sul</strain>
        <tissue evidence="2">Salivary glands</tissue>
    </source>
</reference>
<evidence type="ECO:0000256" key="1">
    <source>
        <dbReference type="SAM" id="SignalP"/>
    </source>
</evidence>
<sequence>MIAISLAICALTVQNIVFGVLYEDNPLYFKHQRADFVTDAGDLLFVLRQSLSPVLYPVTPCQALKKIGQIGENAFRYKVFYSPPGWRYRIVSFITTMTESITALHRHNNVLIYQTTQGGPFIPFKVLYADVQTGCYIFVFNQRGFGRVCRLLRKSSRASSPVPQACWRVYSSNCPADDMTIYERHCGYQISHLAR</sequence>
<dbReference type="InterPro" id="IPR012674">
    <property type="entry name" value="Calycin"/>
</dbReference>
<organism evidence="2">
    <name type="scientific">Amblyomma triste</name>
    <name type="common">Neotropical tick</name>
    <dbReference type="NCBI Taxonomy" id="251400"/>
    <lineage>
        <taxon>Eukaryota</taxon>
        <taxon>Metazoa</taxon>
        <taxon>Ecdysozoa</taxon>
        <taxon>Arthropoda</taxon>
        <taxon>Chelicerata</taxon>
        <taxon>Arachnida</taxon>
        <taxon>Acari</taxon>
        <taxon>Parasitiformes</taxon>
        <taxon>Ixodida</taxon>
        <taxon>Ixodoidea</taxon>
        <taxon>Ixodidae</taxon>
        <taxon>Amblyomminae</taxon>
        <taxon>Amblyomma</taxon>
    </lineage>
</organism>
<feature type="signal peptide" evidence="1">
    <location>
        <begin position="1"/>
        <end position="19"/>
    </location>
</feature>
<dbReference type="GO" id="GO:0030682">
    <property type="term" value="P:symbiont-mediated perturbation of host defenses"/>
    <property type="evidence" value="ECO:0007669"/>
    <property type="project" value="InterPro"/>
</dbReference>